<sequence>MHLVDCKIRKKEAINNIYFYNCHFLIKKAISCKTSYQLKGVTIIKRGFGISSLIALQFSQFYGYWVIFPSIITSIKRIVFNVEINTDQFIT</sequence>
<proteinExistence type="predicted"/>
<name>A0A3M7R261_BRAPC</name>
<accession>A0A3M7R261</accession>
<dbReference type="EMBL" id="REGN01004405">
    <property type="protein sequence ID" value="RNA17677.1"/>
    <property type="molecule type" value="Genomic_DNA"/>
</dbReference>
<evidence type="ECO:0000313" key="2">
    <source>
        <dbReference type="Proteomes" id="UP000276133"/>
    </source>
</evidence>
<reference evidence="1 2" key="1">
    <citation type="journal article" date="2018" name="Sci. Rep.">
        <title>Genomic signatures of local adaptation to the degree of environmental predictability in rotifers.</title>
        <authorList>
            <person name="Franch-Gras L."/>
            <person name="Hahn C."/>
            <person name="Garcia-Roger E.M."/>
            <person name="Carmona M.J."/>
            <person name="Serra M."/>
            <person name="Gomez A."/>
        </authorList>
    </citation>
    <scope>NUCLEOTIDE SEQUENCE [LARGE SCALE GENOMIC DNA]</scope>
    <source>
        <strain evidence="1">HYR1</strain>
    </source>
</reference>
<dbReference type="Proteomes" id="UP000276133">
    <property type="component" value="Unassembled WGS sequence"/>
</dbReference>
<keyword evidence="2" id="KW-1185">Reference proteome</keyword>
<organism evidence="1 2">
    <name type="scientific">Brachionus plicatilis</name>
    <name type="common">Marine rotifer</name>
    <name type="synonym">Brachionus muelleri</name>
    <dbReference type="NCBI Taxonomy" id="10195"/>
    <lineage>
        <taxon>Eukaryota</taxon>
        <taxon>Metazoa</taxon>
        <taxon>Spiralia</taxon>
        <taxon>Gnathifera</taxon>
        <taxon>Rotifera</taxon>
        <taxon>Eurotatoria</taxon>
        <taxon>Monogononta</taxon>
        <taxon>Pseudotrocha</taxon>
        <taxon>Ploima</taxon>
        <taxon>Brachionidae</taxon>
        <taxon>Brachionus</taxon>
    </lineage>
</organism>
<evidence type="ECO:0000313" key="1">
    <source>
        <dbReference type="EMBL" id="RNA17677.1"/>
    </source>
</evidence>
<gene>
    <name evidence="1" type="ORF">BpHYR1_000108</name>
</gene>
<dbReference type="AlphaFoldDB" id="A0A3M7R261"/>
<protein>
    <submittedName>
        <fullName evidence="1">Uncharacterized protein</fullName>
    </submittedName>
</protein>
<comment type="caution">
    <text evidence="1">The sequence shown here is derived from an EMBL/GenBank/DDBJ whole genome shotgun (WGS) entry which is preliminary data.</text>
</comment>